<sequence length="278" mass="32519">MKSPSDNDLRFFLEKSEARLKSVKKGQYLAKTLNTQRIAISHEDERAKETKKGAAYETVSTLIHRNVDKLPNDITLAMKEYISSKLFSPLLEQKKNENLENFFIEKYQIINSIFHDNKTKPACTKTSGNVEKKIELSDKNREKKKRIIDPFELRIRLIDEKIKRIVDNDIKQENLKRKEEQRKGIKFNFKKQKKGIMLTDKFYTLNMKAKHTLGNMSKMLEIQTKSQKSESNFFNSELYSMEESPIDRKFGGMNKVNSESSKIHFPLLSTKASRKNLN</sequence>
<dbReference type="Proteomes" id="UP000187209">
    <property type="component" value="Unassembled WGS sequence"/>
</dbReference>
<dbReference type="EMBL" id="MPUH01000356">
    <property type="protein sequence ID" value="OMJ82051.1"/>
    <property type="molecule type" value="Genomic_DNA"/>
</dbReference>
<accession>A0A1R2BZA3</accession>
<protein>
    <submittedName>
        <fullName evidence="1">Uncharacterized protein</fullName>
    </submittedName>
</protein>
<gene>
    <name evidence="1" type="ORF">SteCoe_17382</name>
</gene>
<proteinExistence type="predicted"/>
<organism evidence="1 2">
    <name type="scientific">Stentor coeruleus</name>
    <dbReference type="NCBI Taxonomy" id="5963"/>
    <lineage>
        <taxon>Eukaryota</taxon>
        <taxon>Sar</taxon>
        <taxon>Alveolata</taxon>
        <taxon>Ciliophora</taxon>
        <taxon>Postciliodesmatophora</taxon>
        <taxon>Heterotrichea</taxon>
        <taxon>Heterotrichida</taxon>
        <taxon>Stentoridae</taxon>
        <taxon>Stentor</taxon>
    </lineage>
</organism>
<keyword evidence="2" id="KW-1185">Reference proteome</keyword>
<comment type="caution">
    <text evidence="1">The sequence shown here is derived from an EMBL/GenBank/DDBJ whole genome shotgun (WGS) entry which is preliminary data.</text>
</comment>
<name>A0A1R2BZA3_9CILI</name>
<evidence type="ECO:0000313" key="1">
    <source>
        <dbReference type="EMBL" id="OMJ82051.1"/>
    </source>
</evidence>
<reference evidence="1 2" key="1">
    <citation type="submission" date="2016-11" db="EMBL/GenBank/DDBJ databases">
        <title>The macronuclear genome of Stentor coeruleus: a giant cell with tiny introns.</title>
        <authorList>
            <person name="Slabodnick M."/>
            <person name="Ruby J.G."/>
            <person name="Reiff S.B."/>
            <person name="Swart E.C."/>
            <person name="Gosai S."/>
            <person name="Prabakaran S."/>
            <person name="Witkowska E."/>
            <person name="Larue G.E."/>
            <person name="Fisher S."/>
            <person name="Freeman R.M."/>
            <person name="Gunawardena J."/>
            <person name="Chu W."/>
            <person name="Stover N.A."/>
            <person name="Gregory B.D."/>
            <person name="Nowacki M."/>
            <person name="Derisi J."/>
            <person name="Roy S.W."/>
            <person name="Marshall W.F."/>
            <person name="Sood P."/>
        </authorList>
    </citation>
    <scope>NUCLEOTIDE SEQUENCE [LARGE SCALE GENOMIC DNA]</scope>
    <source>
        <strain evidence="1">WM001</strain>
    </source>
</reference>
<dbReference type="AlphaFoldDB" id="A0A1R2BZA3"/>
<evidence type="ECO:0000313" key="2">
    <source>
        <dbReference type="Proteomes" id="UP000187209"/>
    </source>
</evidence>